<dbReference type="CDD" id="cd00030">
    <property type="entry name" value="C2"/>
    <property type="match status" value="2"/>
</dbReference>
<organism evidence="3">
    <name type="scientific">Haptolina ericina</name>
    <dbReference type="NCBI Taxonomy" id="156174"/>
    <lineage>
        <taxon>Eukaryota</taxon>
        <taxon>Haptista</taxon>
        <taxon>Haptophyta</taxon>
        <taxon>Prymnesiophyceae</taxon>
        <taxon>Prymnesiales</taxon>
        <taxon>Prymnesiaceae</taxon>
        <taxon>Haptolina</taxon>
    </lineage>
</organism>
<dbReference type="PANTHER" id="PTHR45761">
    <property type="entry name" value="EXTENDED SYNAPTOTAGMIN-LIKE PROTEIN 2, ISOFORM C"/>
    <property type="match status" value="1"/>
</dbReference>
<protein>
    <recommendedName>
        <fullName evidence="2">C2 domain-containing protein</fullName>
    </recommendedName>
</protein>
<feature type="domain" description="C2" evidence="2">
    <location>
        <begin position="182"/>
        <end position="303"/>
    </location>
</feature>
<accession>A0A7S3AD70</accession>
<feature type="domain" description="C2" evidence="2">
    <location>
        <begin position="439"/>
        <end position="571"/>
    </location>
</feature>
<dbReference type="InterPro" id="IPR000008">
    <property type="entry name" value="C2_dom"/>
</dbReference>
<gene>
    <name evidence="3" type="ORF">HERI1096_LOCUS401</name>
</gene>
<dbReference type="EMBL" id="HBHX01000679">
    <property type="protein sequence ID" value="CAE0096544.1"/>
    <property type="molecule type" value="Transcribed_RNA"/>
</dbReference>
<feature type="region of interest" description="Disordered" evidence="1">
    <location>
        <begin position="26"/>
        <end position="57"/>
    </location>
</feature>
<evidence type="ECO:0000259" key="2">
    <source>
        <dbReference type="PROSITE" id="PS50004"/>
    </source>
</evidence>
<evidence type="ECO:0000313" key="3">
    <source>
        <dbReference type="EMBL" id="CAE0096544.1"/>
    </source>
</evidence>
<name>A0A7S3AD70_9EUKA</name>
<feature type="domain" description="C2" evidence="2">
    <location>
        <begin position="587"/>
        <end position="709"/>
    </location>
</feature>
<dbReference type="InterPro" id="IPR051634">
    <property type="entry name" value="Extended_Synaptotagmin"/>
</dbReference>
<dbReference type="PROSITE" id="PS50004">
    <property type="entry name" value="C2"/>
    <property type="match status" value="4"/>
</dbReference>
<dbReference type="SMART" id="SM00239">
    <property type="entry name" value="C2"/>
    <property type="match status" value="4"/>
</dbReference>
<proteinExistence type="predicted"/>
<feature type="domain" description="C2" evidence="2">
    <location>
        <begin position="305"/>
        <end position="433"/>
    </location>
</feature>
<reference evidence="3" key="1">
    <citation type="submission" date="2021-01" db="EMBL/GenBank/DDBJ databases">
        <authorList>
            <person name="Corre E."/>
            <person name="Pelletier E."/>
            <person name="Niang G."/>
            <person name="Scheremetjew M."/>
            <person name="Finn R."/>
            <person name="Kale V."/>
            <person name="Holt S."/>
            <person name="Cochrane G."/>
            <person name="Meng A."/>
            <person name="Brown T."/>
            <person name="Cohen L."/>
        </authorList>
    </citation>
    <scope>NUCLEOTIDE SEQUENCE</scope>
    <source>
        <strain evidence="3">CCMP281</strain>
    </source>
</reference>
<dbReference type="Pfam" id="PF00168">
    <property type="entry name" value="C2"/>
    <property type="match status" value="4"/>
</dbReference>
<dbReference type="SUPFAM" id="SSF49562">
    <property type="entry name" value="C2 domain (Calcium/lipid-binding domain, CaLB)"/>
    <property type="match status" value="4"/>
</dbReference>
<dbReference type="Gene3D" id="2.60.40.150">
    <property type="entry name" value="C2 domain"/>
    <property type="match status" value="4"/>
</dbReference>
<evidence type="ECO:0000256" key="1">
    <source>
        <dbReference type="SAM" id="MobiDB-lite"/>
    </source>
</evidence>
<dbReference type="PANTHER" id="PTHR45761:SF1">
    <property type="entry name" value="EXTENDED SYNAPTOTAGMIN-LIKE PROTEIN 2, ISOFORM C"/>
    <property type="match status" value="1"/>
</dbReference>
<feature type="region of interest" description="Disordered" evidence="1">
    <location>
        <begin position="140"/>
        <end position="166"/>
    </location>
</feature>
<dbReference type="PRINTS" id="PR00360">
    <property type="entry name" value="C2DOMAIN"/>
</dbReference>
<sequence length="728" mass="79373">MDLAKANESLEESKSVSASLADLSAIPQAAPPPAGKQGALLQKAAESKKWQRRLSAPTLPKKDMDLLQKELAGLTKIRRLERENQLRVGAKYGADEEKLKVGYNNDKIELTHNKPFTALDYDLPHAQYVTAASAMGIPDPNAPQPPEAAMPAAPEVPDETDAPAPPSAKVRGGTLEFAFVWEPEDPILAAARKQHGVLKVHVKKGVNLVAADTGFLASGKSDPYVSISTGGQTARTKTIKKELNPVWDETVEFAGTLGAFLGAPFELRVVDEDMLGKGDSLGEYKTNLNVLKTKTKAKFVQTLPTQGTIEFSIAWEMEDPSLTRARGEVGVLHVLCKKASNLKATDFMGGKSDPYVKVLAGGGQESQTKALQDNLDPVWNQRLVFKGTLYDFVTNPLTLKVLDENMVGGSTALGDVAVDMAPFLRDSDEKKHYSEKLATQGSVDFAVSWERVDAALQAMREAEGVLRIHLKRGQGLQATDTGFLQSGKSDPFVEIIAGEQAKKSAVIEKTTEPVWDEEIEFEGKMEDFIFNPIVFKVFDADMLGTRESLGECQVGIGMLQRTRAKTFNEDLSTQGNLDFRVTWAAGEKAGMRTAADRAAEIKKGRLMVHVKQAVDLMASDTGFLQSGKSDPYVVVRVGGQEQKTKTISKDLNPVWDETLTFEAAVDLFVGTQLEFEIFDSDLIGSDESLGELQVGLEKMWDDAKASRAFNEALPTQGTFEFAVEWAVL</sequence>
<dbReference type="InterPro" id="IPR035892">
    <property type="entry name" value="C2_domain_sf"/>
</dbReference>
<dbReference type="AlphaFoldDB" id="A0A7S3AD70"/>